<keyword evidence="3" id="KW-1185">Reference proteome</keyword>
<dbReference type="SUPFAM" id="SSF46785">
    <property type="entry name" value="Winged helix' DNA-binding domain"/>
    <property type="match status" value="1"/>
</dbReference>
<evidence type="ECO:0000313" key="3">
    <source>
        <dbReference type="Proteomes" id="UP000614741"/>
    </source>
</evidence>
<protein>
    <recommendedName>
        <fullName evidence="4">HTH arsR-type domain-containing protein</fullName>
    </recommendedName>
</protein>
<sequence length="100" mass="10603">MTTSVALSRPTTSARPGVPPGELRDLPEDAGARRARVLLELAQHGPSGVGTLARRCDLPPGVVLAHLQDLADAGFVVVDGRRWAAVSLVERERCRATRGV</sequence>
<evidence type="ECO:0000313" key="2">
    <source>
        <dbReference type="EMBL" id="GIG41775.1"/>
    </source>
</evidence>
<dbReference type="InterPro" id="IPR036390">
    <property type="entry name" value="WH_DNA-bd_sf"/>
</dbReference>
<reference evidence="2 3" key="1">
    <citation type="submission" date="2021-01" db="EMBL/GenBank/DDBJ databases">
        <title>Whole genome shotgun sequence of Cellulomonas phragmiteti NBRC 110785.</title>
        <authorList>
            <person name="Komaki H."/>
            <person name="Tamura T."/>
        </authorList>
    </citation>
    <scope>NUCLEOTIDE SEQUENCE [LARGE SCALE GENOMIC DNA]</scope>
    <source>
        <strain evidence="2 3">NBRC 110785</strain>
    </source>
</reference>
<evidence type="ECO:0008006" key="4">
    <source>
        <dbReference type="Google" id="ProtNLM"/>
    </source>
</evidence>
<dbReference type="Pfam" id="PF12840">
    <property type="entry name" value="HTH_20"/>
    <property type="match status" value="1"/>
</dbReference>
<dbReference type="RefSeq" id="WP_203676210.1">
    <property type="nucleotide sequence ID" value="NZ_BONP01000037.1"/>
</dbReference>
<feature type="compositionally biased region" description="Polar residues" evidence="1">
    <location>
        <begin position="1"/>
        <end position="14"/>
    </location>
</feature>
<feature type="region of interest" description="Disordered" evidence="1">
    <location>
        <begin position="1"/>
        <end position="29"/>
    </location>
</feature>
<evidence type="ECO:0000256" key="1">
    <source>
        <dbReference type="SAM" id="MobiDB-lite"/>
    </source>
</evidence>
<dbReference type="EMBL" id="BONP01000037">
    <property type="protein sequence ID" value="GIG41775.1"/>
    <property type="molecule type" value="Genomic_DNA"/>
</dbReference>
<organism evidence="2 3">
    <name type="scientific">Cellulomonas phragmiteti</name>
    <dbReference type="NCBI Taxonomy" id="478780"/>
    <lineage>
        <taxon>Bacteria</taxon>
        <taxon>Bacillati</taxon>
        <taxon>Actinomycetota</taxon>
        <taxon>Actinomycetes</taxon>
        <taxon>Micrococcales</taxon>
        <taxon>Cellulomonadaceae</taxon>
        <taxon>Cellulomonas</taxon>
    </lineage>
</organism>
<dbReference type="InterPro" id="IPR036388">
    <property type="entry name" value="WH-like_DNA-bd_sf"/>
</dbReference>
<gene>
    <name evidence="2" type="ORF">Cph01nite_35370</name>
</gene>
<name>A0ABQ4DQY4_9CELL</name>
<proteinExistence type="predicted"/>
<dbReference type="Gene3D" id="1.10.10.10">
    <property type="entry name" value="Winged helix-like DNA-binding domain superfamily/Winged helix DNA-binding domain"/>
    <property type="match status" value="1"/>
</dbReference>
<dbReference type="Proteomes" id="UP000614741">
    <property type="component" value="Unassembled WGS sequence"/>
</dbReference>
<comment type="caution">
    <text evidence="2">The sequence shown here is derived from an EMBL/GenBank/DDBJ whole genome shotgun (WGS) entry which is preliminary data.</text>
</comment>
<accession>A0ABQ4DQY4</accession>